<reference evidence="1 2" key="1">
    <citation type="submission" date="2014-04" db="EMBL/GenBank/DDBJ databases">
        <authorList>
            <consortium name="DOE Joint Genome Institute"/>
            <person name="Kuo A."/>
            <person name="Kohler A."/>
            <person name="Nagy L.G."/>
            <person name="Floudas D."/>
            <person name="Copeland A."/>
            <person name="Barry K.W."/>
            <person name="Cichocki N."/>
            <person name="Veneault-Fourrey C."/>
            <person name="LaButti K."/>
            <person name="Lindquist E.A."/>
            <person name="Lipzen A."/>
            <person name="Lundell T."/>
            <person name="Morin E."/>
            <person name="Murat C."/>
            <person name="Sun H."/>
            <person name="Tunlid A."/>
            <person name="Henrissat B."/>
            <person name="Grigoriev I.V."/>
            <person name="Hibbett D.S."/>
            <person name="Martin F."/>
            <person name="Nordberg H.P."/>
            <person name="Cantor M.N."/>
            <person name="Hua S.X."/>
        </authorList>
    </citation>
    <scope>NUCLEOTIDE SEQUENCE [LARGE SCALE GENOMIC DNA]</scope>
    <source>
        <strain evidence="1 2">Foug A</strain>
    </source>
</reference>
<dbReference type="EMBL" id="KN822076">
    <property type="protein sequence ID" value="KIM59148.1"/>
    <property type="molecule type" value="Genomic_DNA"/>
</dbReference>
<dbReference type="AlphaFoldDB" id="A0A0C2ZBF0"/>
<evidence type="ECO:0000313" key="1">
    <source>
        <dbReference type="EMBL" id="KIM59148.1"/>
    </source>
</evidence>
<evidence type="ECO:0000313" key="2">
    <source>
        <dbReference type="Proteomes" id="UP000053989"/>
    </source>
</evidence>
<gene>
    <name evidence="1" type="ORF">SCLCIDRAFT_68827</name>
</gene>
<sequence length="54" mass="6141">SITALRRTLYDTQAREGDDIGVHILRMRSLQANLHQMGSKVNDEEFTNILVLSL</sequence>
<dbReference type="OrthoDB" id="2691965at2759"/>
<protein>
    <submittedName>
        <fullName evidence="1">Uncharacterized protein</fullName>
    </submittedName>
</protein>
<dbReference type="HOGENOM" id="CLU_3056235_0_0_1"/>
<accession>A0A0C2ZBF0</accession>
<keyword evidence="2" id="KW-1185">Reference proteome</keyword>
<organism evidence="1 2">
    <name type="scientific">Scleroderma citrinum Foug A</name>
    <dbReference type="NCBI Taxonomy" id="1036808"/>
    <lineage>
        <taxon>Eukaryota</taxon>
        <taxon>Fungi</taxon>
        <taxon>Dikarya</taxon>
        <taxon>Basidiomycota</taxon>
        <taxon>Agaricomycotina</taxon>
        <taxon>Agaricomycetes</taxon>
        <taxon>Agaricomycetidae</taxon>
        <taxon>Boletales</taxon>
        <taxon>Sclerodermatineae</taxon>
        <taxon>Sclerodermataceae</taxon>
        <taxon>Scleroderma</taxon>
    </lineage>
</organism>
<feature type="non-terminal residue" evidence="1">
    <location>
        <position position="1"/>
    </location>
</feature>
<dbReference type="Proteomes" id="UP000053989">
    <property type="component" value="Unassembled WGS sequence"/>
</dbReference>
<feature type="non-terminal residue" evidence="1">
    <location>
        <position position="54"/>
    </location>
</feature>
<reference evidence="2" key="2">
    <citation type="submission" date="2015-01" db="EMBL/GenBank/DDBJ databases">
        <title>Evolutionary Origins and Diversification of the Mycorrhizal Mutualists.</title>
        <authorList>
            <consortium name="DOE Joint Genome Institute"/>
            <consortium name="Mycorrhizal Genomics Consortium"/>
            <person name="Kohler A."/>
            <person name="Kuo A."/>
            <person name="Nagy L.G."/>
            <person name="Floudas D."/>
            <person name="Copeland A."/>
            <person name="Barry K.W."/>
            <person name="Cichocki N."/>
            <person name="Veneault-Fourrey C."/>
            <person name="LaButti K."/>
            <person name="Lindquist E.A."/>
            <person name="Lipzen A."/>
            <person name="Lundell T."/>
            <person name="Morin E."/>
            <person name="Murat C."/>
            <person name="Riley R."/>
            <person name="Ohm R."/>
            <person name="Sun H."/>
            <person name="Tunlid A."/>
            <person name="Henrissat B."/>
            <person name="Grigoriev I.V."/>
            <person name="Hibbett D.S."/>
            <person name="Martin F."/>
        </authorList>
    </citation>
    <scope>NUCLEOTIDE SEQUENCE [LARGE SCALE GENOMIC DNA]</scope>
    <source>
        <strain evidence="2">Foug A</strain>
    </source>
</reference>
<proteinExistence type="predicted"/>
<name>A0A0C2ZBF0_9AGAM</name>
<dbReference type="InParanoid" id="A0A0C2ZBF0"/>